<dbReference type="GeneID" id="55642535"/>
<organism evidence="2 3">
    <name type="scientific">Metallosphaera tengchongensis</name>
    <dbReference type="NCBI Taxonomy" id="1532350"/>
    <lineage>
        <taxon>Archaea</taxon>
        <taxon>Thermoproteota</taxon>
        <taxon>Thermoprotei</taxon>
        <taxon>Sulfolobales</taxon>
        <taxon>Sulfolobaceae</taxon>
        <taxon>Metallosphaera</taxon>
    </lineage>
</organism>
<dbReference type="InterPro" id="IPR001173">
    <property type="entry name" value="Glyco_trans_2-like"/>
</dbReference>
<dbReference type="CDD" id="cd00761">
    <property type="entry name" value="Glyco_tranf_GTA_type"/>
    <property type="match status" value="1"/>
</dbReference>
<name>A0A6N0NZU9_9CREN</name>
<evidence type="ECO:0000313" key="3">
    <source>
        <dbReference type="Proteomes" id="UP000509301"/>
    </source>
</evidence>
<dbReference type="Pfam" id="PF00535">
    <property type="entry name" value="Glycos_transf_2"/>
    <property type="match status" value="1"/>
</dbReference>
<dbReference type="AlphaFoldDB" id="A0A6N0NZU9"/>
<keyword evidence="3" id="KW-1185">Reference proteome</keyword>
<dbReference type="KEGG" id="mten:GWK48_11290"/>
<dbReference type="Proteomes" id="UP000509301">
    <property type="component" value="Chromosome"/>
</dbReference>
<dbReference type="GO" id="GO:0016740">
    <property type="term" value="F:transferase activity"/>
    <property type="evidence" value="ECO:0007669"/>
    <property type="project" value="UniProtKB-KW"/>
</dbReference>
<dbReference type="EMBL" id="CP049074">
    <property type="protein sequence ID" value="QKR00888.1"/>
    <property type="molecule type" value="Genomic_DNA"/>
</dbReference>
<keyword evidence="2" id="KW-0808">Transferase</keyword>
<reference evidence="2 3" key="1">
    <citation type="submission" date="2020-02" db="EMBL/GenBank/DDBJ databases">
        <title>Comparative genome analysis reveals the metabolism and evolution of the thermophilic archaeal genus Metallosphaera.</title>
        <authorList>
            <person name="Jiang C."/>
        </authorList>
    </citation>
    <scope>NUCLEOTIDE SEQUENCE [LARGE SCALE GENOMIC DNA]</scope>
    <source>
        <strain evidence="2 3">Ric-A</strain>
    </source>
</reference>
<sequence length="336" mass="38421">MSELDVQVAIPTHKNDGRTIRFTIEGLTKQTYKDFNVLIVYKPSEGDRTLDVVEWFSKSLDIKVIYQKEGYIEEAMNLIYSNANADLLLTIDDDNIPDSNWVLDHKNFHERYEDLGVARGKVVWKTGSSKFKLSLRELAKKVIYRQYSSAFDGYGGYLTIYGIPTDRRPKFTNDYMKTITIAAENMSVKREVYKGFVLPGYTLRGFHNEEILTLHAIKKDYFTAEIIGGLNKEIERMDFGVKKDSLSTPTTLKGRLNLIAEHYLFPYAANLVGFPPKYLRFVQTLLTISRTGLEREATKLGLSLAIQGIEHRLEPAKVREMLKKGLDELIAGQNNI</sequence>
<dbReference type="OrthoDB" id="34704at2157"/>
<dbReference type="InterPro" id="IPR029044">
    <property type="entry name" value="Nucleotide-diphossugar_trans"/>
</dbReference>
<dbReference type="Gene3D" id="3.90.550.10">
    <property type="entry name" value="Spore Coat Polysaccharide Biosynthesis Protein SpsA, Chain A"/>
    <property type="match status" value="1"/>
</dbReference>
<evidence type="ECO:0000259" key="1">
    <source>
        <dbReference type="Pfam" id="PF00535"/>
    </source>
</evidence>
<protein>
    <submittedName>
        <fullName evidence="2">Glycosyltransferase family 2 protein</fullName>
    </submittedName>
</protein>
<dbReference type="SUPFAM" id="SSF53448">
    <property type="entry name" value="Nucleotide-diphospho-sugar transferases"/>
    <property type="match status" value="1"/>
</dbReference>
<accession>A0A6N0NZU9</accession>
<gene>
    <name evidence="2" type="ORF">GWK48_11290</name>
</gene>
<evidence type="ECO:0000313" key="2">
    <source>
        <dbReference type="EMBL" id="QKR00888.1"/>
    </source>
</evidence>
<feature type="domain" description="Glycosyltransferase 2-like" evidence="1">
    <location>
        <begin position="8"/>
        <end position="134"/>
    </location>
</feature>
<proteinExistence type="predicted"/>
<dbReference type="RefSeq" id="WP_174632327.1">
    <property type="nucleotide sequence ID" value="NZ_CP049074.1"/>
</dbReference>